<feature type="region of interest" description="Disordered" evidence="1">
    <location>
        <begin position="410"/>
        <end position="439"/>
    </location>
</feature>
<accession>A0A2G8KAD8</accession>
<dbReference type="EMBL" id="MRZV01000743">
    <property type="protein sequence ID" value="PIK44950.1"/>
    <property type="molecule type" value="Genomic_DNA"/>
</dbReference>
<proteinExistence type="predicted"/>
<feature type="compositionally biased region" description="Basic and acidic residues" evidence="1">
    <location>
        <begin position="106"/>
        <end position="119"/>
    </location>
</feature>
<feature type="region of interest" description="Disordered" evidence="1">
    <location>
        <begin position="150"/>
        <end position="353"/>
    </location>
</feature>
<sequence>MFTQKYEASDRNGNLVEIEPVELSCSSDEDDFDDDIDQEEHCAMNFEEFMKQIQDTGTSKAREGSPHKKGSKSKKSKDIESKHDRKVKDDTCSSPKRKAFSKRSHSAGDFRARPEDQKKEKKPIKLSRSASNRFIRYDSLPLVVEVYEADAGSPSPSFKDSPRKQRFVYDGSPEIEATPEQNDQGLSATSGSSEESHSKSRQASVESGTTEGTFPKSTSISSLSSMTDGDRRRSADSVALKSSFDSDYDLINSPNHSVMKLCSPPGRRTDGDKPGEETAKDQVPEEYESNCGEKKEEGSETPKTPTKEELADSKDTTENTSIHSTGDKATELEEENPEGSLSAAQMSTPRKNKESIEIANLTKKFCMKQEEVLKSAEEVLSSASQLSEIQNHIDKLEQVLNSLERKVAGEGSSMSSFESDEIYTPPPSPNTASVSINTY</sequence>
<feature type="compositionally biased region" description="Basic and acidic residues" evidence="1">
    <location>
        <begin position="291"/>
        <end position="317"/>
    </location>
</feature>
<feature type="compositionally biased region" description="Polar residues" evidence="1">
    <location>
        <begin position="205"/>
        <end position="216"/>
    </location>
</feature>
<feature type="compositionally biased region" description="Basic and acidic residues" evidence="1">
    <location>
        <begin position="76"/>
        <end position="91"/>
    </location>
</feature>
<evidence type="ECO:0000313" key="3">
    <source>
        <dbReference type="Proteomes" id="UP000230750"/>
    </source>
</evidence>
<feature type="compositionally biased region" description="Basic residues" evidence="1">
    <location>
        <begin position="95"/>
        <end position="105"/>
    </location>
</feature>
<organism evidence="2 3">
    <name type="scientific">Stichopus japonicus</name>
    <name type="common">Sea cucumber</name>
    <dbReference type="NCBI Taxonomy" id="307972"/>
    <lineage>
        <taxon>Eukaryota</taxon>
        <taxon>Metazoa</taxon>
        <taxon>Echinodermata</taxon>
        <taxon>Eleutherozoa</taxon>
        <taxon>Echinozoa</taxon>
        <taxon>Holothuroidea</taxon>
        <taxon>Aspidochirotacea</taxon>
        <taxon>Aspidochirotida</taxon>
        <taxon>Stichopodidae</taxon>
        <taxon>Apostichopus</taxon>
    </lineage>
</organism>
<feature type="compositionally biased region" description="Polar residues" evidence="1">
    <location>
        <begin position="430"/>
        <end position="439"/>
    </location>
</feature>
<reference evidence="2 3" key="1">
    <citation type="journal article" date="2017" name="PLoS Biol.">
        <title>The sea cucumber genome provides insights into morphological evolution and visceral regeneration.</title>
        <authorList>
            <person name="Zhang X."/>
            <person name="Sun L."/>
            <person name="Yuan J."/>
            <person name="Sun Y."/>
            <person name="Gao Y."/>
            <person name="Zhang L."/>
            <person name="Li S."/>
            <person name="Dai H."/>
            <person name="Hamel J.F."/>
            <person name="Liu C."/>
            <person name="Yu Y."/>
            <person name="Liu S."/>
            <person name="Lin W."/>
            <person name="Guo K."/>
            <person name="Jin S."/>
            <person name="Xu P."/>
            <person name="Storey K.B."/>
            <person name="Huan P."/>
            <person name="Zhang T."/>
            <person name="Zhou Y."/>
            <person name="Zhang J."/>
            <person name="Lin C."/>
            <person name="Li X."/>
            <person name="Xing L."/>
            <person name="Huo D."/>
            <person name="Sun M."/>
            <person name="Wang L."/>
            <person name="Mercier A."/>
            <person name="Li F."/>
            <person name="Yang H."/>
            <person name="Xiang J."/>
        </authorList>
    </citation>
    <scope>NUCLEOTIDE SEQUENCE [LARGE SCALE GENOMIC DNA]</scope>
    <source>
        <strain evidence="2">Shaxun</strain>
        <tissue evidence="2">Muscle</tissue>
    </source>
</reference>
<name>A0A2G8KAD8_STIJA</name>
<dbReference type="AlphaFoldDB" id="A0A2G8KAD8"/>
<evidence type="ECO:0000313" key="2">
    <source>
        <dbReference type="EMBL" id="PIK44950.1"/>
    </source>
</evidence>
<keyword evidence="3" id="KW-1185">Reference proteome</keyword>
<comment type="caution">
    <text evidence="2">The sequence shown here is derived from an EMBL/GenBank/DDBJ whole genome shotgun (WGS) entry which is preliminary data.</text>
</comment>
<feature type="region of interest" description="Disordered" evidence="1">
    <location>
        <begin position="47"/>
        <end position="130"/>
    </location>
</feature>
<protein>
    <submittedName>
        <fullName evidence="2">Uncharacterized protein</fullName>
    </submittedName>
</protein>
<gene>
    <name evidence="2" type="ORF">BSL78_18209</name>
</gene>
<evidence type="ECO:0000256" key="1">
    <source>
        <dbReference type="SAM" id="MobiDB-lite"/>
    </source>
</evidence>
<feature type="compositionally biased region" description="Basic and acidic residues" evidence="1">
    <location>
        <begin position="267"/>
        <end position="283"/>
    </location>
</feature>
<dbReference type="Proteomes" id="UP000230750">
    <property type="component" value="Unassembled WGS sequence"/>
</dbReference>